<keyword evidence="9" id="KW-0464">Manganese</keyword>
<reference evidence="12 13" key="1">
    <citation type="submission" date="2011-02" db="EMBL/GenBank/DDBJ databases">
        <title>The Genome Sequence of Sphaeroforma arctica JP610.</title>
        <authorList>
            <consortium name="The Broad Institute Genome Sequencing Platform"/>
            <person name="Russ C."/>
            <person name="Cuomo C."/>
            <person name="Young S.K."/>
            <person name="Zeng Q."/>
            <person name="Gargeya S."/>
            <person name="Alvarado L."/>
            <person name="Berlin A."/>
            <person name="Chapman S.B."/>
            <person name="Chen Z."/>
            <person name="Freedman E."/>
            <person name="Gellesch M."/>
            <person name="Goldberg J."/>
            <person name="Griggs A."/>
            <person name="Gujja S."/>
            <person name="Heilman E."/>
            <person name="Heiman D."/>
            <person name="Howarth C."/>
            <person name="Mehta T."/>
            <person name="Neiman D."/>
            <person name="Pearson M."/>
            <person name="Roberts A."/>
            <person name="Saif S."/>
            <person name="Shea T."/>
            <person name="Shenoy N."/>
            <person name="Sisk P."/>
            <person name="Stolte C."/>
            <person name="Sykes S."/>
            <person name="White J."/>
            <person name="Yandava C."/>
            <person name="Burger G."/>
            <person name="Gray M.W."/>
            <person name="Holland P.W.H."/>
            <person name="King N."/>
            <person name="Lang F.B.F."/>
            <person name="Roger A.J."/>
            <person name="Ruiz-Trillo I."/>
            <person name="Haas B."/>
            <person name="Nusbaum C."/>
            <person name="Birren B."/>
        </authorList>
    </citation>
    <scope>NUCLEOTIDE SEQUENCE [LARGE SCALE GENOMIC DNA]</scope>
    <source>
        <strain evidence="12 13">JP610</strain>
    </source>
</reference>
<keyword evidence="5" id="KW-0479">Metal-binding</keyword>
<keyword evidence="6" id="KW-0255">Endonuclease</keyword>
<dbReference type="GO" id="GO:0016829">
    <property type="term" value="F:lyase activity"/>
    <property type="evidence" value="ECO:0007669"/>
    <property type="project" value="UniProtKB-KW"/>
</dbReference>
<dbReference type="GO" id="GO:0046872">
    <property type="term" value="F:metal ion binding"/>
    <property type="evidence" value="ECO:0007669"/>
    <property type="project" value="UniProtKB-KW"/>
</dbReference>
<comment type="similarity">
    <text evidence="2">Belongs to the ENDOU family.</text>
</comment>
<dbReference type="PANTHER" id="PTHR12439:SF11">
    <property type="entry name" value="URIDYLATE-SPECIFIC ENDORIBONUCLEASE"/>
    <property type="match status" value="1"/>
</dbReference>
<sequence>MYRHPLTPGISHCIVRVLTDHPYVITRGLAETATVDSEELETQLQPLAPEGEELPAVTEMDDILEDCINCFRNVELNAARESAQSTDAELDDLSLAAKELWELDTNRLEPDVDYHVNLQDGKDAYQSGNAAEMPLFQYVDKHVFRRPTFAAFYKLLDNYERSTGQEESASNTERAENSDFLTKIMRTPCMEFCYNYCREKGALPDEFYRRDNRNDSSGFEHVFVGEERDGKVIGLHNLLQLLIEERRKALNYKGYVIPRRRTQDPTAFDQVLTLQFEWEGELEPVSTCFIGVSPEFEMALYTLMFLCGGEENEVTVGGYDLTVVCHKIGRTNPKIGSAFPKKRLEQSINGT</sequence>
<dbReference type="PANTHER" id="PTHR12439">
    <property type="entry name" value="PLACENTAL PROTEIN 11-RELATED"/>
    <property type="match status" value="1"/>
</dbReference>
<keyword evidence="4" id="KW-0540">Nuclease</keyword>
<evidence type="ECO:0000256" key="2">
    <source>
        <dbReference type="ARBA" id="ARBA00010168"/>
    </source>
</evidence>
<feature type="domain" description="EndoU" evidence="11">
    <location>
        <begin position="89"/>
        <end position="344"/>
    </location>
</feature>
<dbReference type="GO" id="GO:0004521">
    <property type="term" value="F:RNA endonuclease activity"/>
    <property type="evidence" value="ECO:0007669"/>
    <property type="project" value="InterPro"/>
</dbReference>
<dbReference type="CDD" id="cd21159">
    <property type="entry name" value="XendoU"/>
    <property type="match status" value="1"/>
</dbReference>
<evidence type="ECO:0000256" key="5">
    <source>
        <dbReference type="ARBA" id="ARBA00022723"/>
    </source>
</evidence>
<dbReference type="EMBL" id="KQ242139">
    <property type="protein sequence ID" value="KNC80526.1"/>
    <property type="molecule type" value="Genomic_DNA"/>
</dbReference>
<dbReference type="SUPFAM" id="SSF142877">
    <property type="entry name" value="EndoU-like"/>
    <property type="match status" value="1"/>
</dbReference>
<keyword evidence="10" id="KW-0456">Lyase</keyword>
<organism evidence="12 13">
    <name type="scientific">Sphaeroforma arctica JP610</name>
    <dbReference type="NCBI Taxonomy" id="667725"/>
    <lineage>
        <taxon>Eukaryota</taxon>
        <taxon>Ichthyosporea</taxon>
        <taxon>Ichthyophonida</taxon>
        <taxon>Sphaeroforma</taxon>
    </lineage>
</organism>
<keyword evidence="8" id="KW-0694">RNA-binding</keyword>
<dbReference type="Proteomes" id="UP000054560">
    <property type="component" value="Unassembled WGS sequence"/>
</dbReference>
<dbReference type="AlphaFoldDB" id="A0A0L0FVD8"/>
<dbReference type="eggNOG" id="KOG2849">
    <property type="taxonomic scope" value="Eukaryota"/>
</dbReference>
<evidence type="ECO:0000313" key="12">
    <source>
        <dbReference type="EMBL" id="KNC80526.1"/>
    </source>
</evidence>
<dbReference type="GO" id="GO:0016787">
    <property type="term" value="F:hydrolase activity"/>
    <property type="evidence" value="ECO:0007669"/>
    <property type="project" value="UniProtKB-KW"/>
</dbReference>
<dbReference type="RefSeq" id="XP_014154428.1">
    <property type="nucleotide sequence ID" value="XM_014298953.1"/>
</dbReference>
<evidence type="ECO:0000256" key="4">
    <source>
        <dbReference type="ARBA" id="ARBA00022722"/>
    </source>
</evidence>
<dbReference type="InterPro" id="IPR039787">
    <property type="entry name" value="ENDOU"/>
</dbReference>
<gene>
    <name evidence="12" type="ORF">SARC_07119</name>
</gene>
<dbReference type="OrthoDB" id="430326at2759"/>
<comment type="cofactor">
    <cofactor evidence="1">
        <name>Mn(2+)</name>
        <dbReference type="ChEBI" id="CHEBI:29035"/>
    </cofactor>
</comment>
<evidence type="ECO:0000313" key="13">
    <source>
        <dbReference type="Proteomes" id="UP000054560"/>
    </source>
</evidence>
<evidence type="ECO:0000256" key="3">
    <source>
        <dbReference type="ARBA" id="ARBA00011245"/>
    </source>
</evidence>
<evidence type="ECO:0000256" key="8">
    <source>
        <dbReference type="ARBA" id="ARBA00022884"/>
    </source>
</evidence>
<keyword evidence="7" id="KW-0378">Hydrolase</keyword>
<dbReference type="Pfam" id="PF09412">
    <property type="entry name" value="XendoU"/>
    <property type="match status" value="1"/>
</dbReference>
<proteinExistence type="inferred from homology"/>
<protein>
    <recommendedName>
        <fullName evidence="11">EndoU domain-containing protein</fullName>
    </recommendedName>
</protein>
<accession>A0A0L0FVD8</accession>
<comment type="subunit">
    <text evidence="3">Monomer.</text>
</comment>
<dbReference type="GO" id="GO:0003723">
    <property type="term" value="F:RNA binding"/>
    <property type="evidence" value="ECO:0007669"/>
    <property type="project" value="UniProtKB-KW"/>
</dbReference>
<keyword evidence="13" id="KW-1185">Reference proteome</keyword>
<evidence type="ECO:0000256" key="1">
    <source>
        <dbReference type="ARBA" id="ARBA00001936"/>
    </source>
</evidence>
<evidence type="ECO:0000256" key="10">
    <source>
        <dbReference type="ARBA" id="ARBA00023239"/>
    </source>
</evidence>
<dbReference type="InterPro" id="IPR037227">
    <property type="entry name" value="EndoU-like"/>
</dbReference>
<evidence type="ECO:0000259" key="11">
    <source>
        <dbReference type="PROSITE" id="PS51959"/>
    </source>
</evidence>
<evidence type="ECO:0000256" key="9">
    <source>
        <dbReference type="ARBA" id="ARBA00023211"/>
    </source>
</evidence>
<evidence type="ECO:0000256" key="7">
    <source>
        <dbReference type="ARBA" id="ARBA00022801"/>
    </source>
</evidence>
<dbReference type="InterPro" id="IPR018998">
    <property type="entry name" value="EndoU_C"/>
</dbReference>
<name>A0A0L0FVD8_9EUKA</name>
<dbReference type="GeneID" id="25907623"/>
<evidence type="ECO:0000256" key="6">
    <source>
        <dbReference type="ARBA" id="ARBA00022759"/>
    </source>
</evidence>
<dbReference type="PROSITE" id="PS51959">
    <property type="entry name" value="ENDOU"/>
    <property type="match status" value="1"/>
</dbReference>